<dbReference type="GO" id="GO:0005975">
    <property type="term" value="P:carbohydrate metabolic process"/>
    <property type="evidence" value="ECO:0007669"/>
    <property type="project" value="UniProtKB-ARBA"/>
</dbReference>
<dbReference type="Pfam" id="PF08522">
    <property type="entry name" value="BT_3987-like_N"/>
    <property type="match status" value="1"/>
</dbReference>
<feature type="compositionally biased region" description="Polar residues" evidence="1">
    <location>
        <begin position="364"/>
        <end position="380"/>
    </location>
</feature>
<dbReference type="InterPro" id="IPR013728">
    <property type="entry name" value="BT_3987-like_N"/>
</dbReference>
<reference evidence="4 5" key="1">
    <citation type="submission" date="2016-02" db="EMBL/GenBank/DDBJ databases">
        <authorList>
            <person name="Wen L."/>
            <person name="He K."/>
            <person name="Yang H."/>
        </authorList>
    </citation>
    <scope>NUCLEOTIDE SEQUENCE [LARGE SCALE GENOMIC DNA]</scope>
    <source>
        <strain evidence="4 5">GED7880</strain>
    </source>
</reference>
<dbReference type="InterPro" id="IPR013320">
    <property type="entry name" value="ConA-like_dom_sf"/>
</dbReference>
<dbReference type="GO" id="GO:0004553">
    <property type="term" value="F:hydrolase activity, hydrolyzing O-glycosyl compounds"/>
    <property type="evidence" value="ECO:0007669"/>
    <property type="project" value="UniProtKB-ARBA"/>
</dbReference>
<dbReference type="STRING" id="28125.HMPREF3202_00370"/>
<accession>A0A137T0M4</accession>
<evidence type="ECO:0000259" key="3">
    <source>
        <dbReference type="Pfam" id="PF08522"/>
    </source>
</evidence>
<feature type="signal peptide" evidence="2">
    <location>
        <begin position="1"/>
        <end position="24"/>
    </location>
</feature>
<feature type="region of interest" description="Disordered" evidence="1">
    <location>
        <begin position="356"/>
        <end position="386"/>
    </location>
</feature>
<feature type="domain" description="BT-3987-like N-terminal" evidence="3">
    <location>
        <begin position="36"/>
        <end position="153"/>
    </location>
</feature>
<comment type="caution">
    <text evidence="4">The sequence shown here is derived from an EMBL/GenBank/DDBJ whole genome shotgun (WGS) entry which is preliminary data.</text>
</comment>
<gene>
    <name evidence="4" type="ORF">HMPREF3202_00370</name>
</gene>
<dbReference type="RefSeq" id="WP_230586271.1">
    <property type="nucleotide sequence ID" value="NZ_CAUPGI010000001.1"/>
</dbReference>
<evidence type="ECO:0000313" key="5">
    <source>
        <dbReference type="Proteomes" id="UP000070093"/>
    </source>
</evidence>
<name>A0A137T0M4_9BACT</name>
<proteinExistence type="predicted"/>
<dbReference type="Gene3D" id="2.60.40.1740">
    <property type="entry name" value="hypothetical protein (bacova_03559)"/>
    <property type="match status" value="1"/>
</dbReference>
<feature type="chain" id="PRO_5007481252" description="BT-3987-like N-terminal domain-containing protein" evidence="2">
    <location>
        <begin position="25"/>
        <end position="386"/>
    </location>
</feature>
<dbReference type="Gene3D" id="2.60.120.200">
    <property type="match status" value="1"/>
</dbReference>
<sequence length="386" mass="42499">MKKYNYLMAALVACNLFATSCANVDNDGVNSETNLPNAVYIDGADKQIMNKVSVKENGGEAEFTPRTSNLATENVTVAITSDEEALNRFNKENGARYTLLPKEYYELSAEEVTIEKGNVSGNPIKVTIKATAATELDATKKYALPLSIVSKSNLQALKSSSTKIFALDRILKTSALVHRGFNLKMSFPEDKPLFMEEWTLQYAICADNPTASGNQAVISTATEDLGFYSRMVNSGNIQFKTAGSDEDNTYLYAKGSVPAKKWIIITWVYKDQHITAYVNGVQTNYFIAKAVKFPWIATGWGASYRGLMRDVRLYNKAMTAFQISEALYVEDPANENLVFYAPLDKVNQLKNVATSKASKDSGASDFSISVNPNATLSYEDSTFPAE</sequence>
<dbReference type="AlphaFoldDB" id="A0A137T0M4"/>
<dbReference type="SUPFAM" id="SSF49899">
    <property type="entry name" value="Concanavalin A-like lectins/glucanases"/>
    <property type="match status" value="1"/>
</dbReference>
<dbReference type="eggNOG" id="ENOG50343TW">
    <property type="taxonomic scope" value="Bacteria"/>
</dbReference>
<keyword evidence="2" id="KW-0732">Signal</keyword>
<protein>
    <recommendedName>
        <fullName evidence="3">BT-3987-like N-terminal domain-containing protein</fullName>
    </recommendedName>
</protein>
<evidence type="ECO:0000313" key="4">
    <source>
        <dbReference type="EMBL" id="KXO18220.1"/>
    </source>
</evidence>
<dbReference type="Pfam" id="PF13385">
    <property type="entry name" value="Laminin_G_3"/>
    <property type="match status" value="1"/>
</dbReference>
<dbReference type="EMBL" id="LTAG01000016">
    <property type="protein sequence ID" value="KXO18220.1"/>
    <property type="molecule type" value="Genomic_DNA"/>
</dbReference>
<organism evidence="4 5">
    <name type="scientific">Prevotella bivia</name>
    <dbReference type="NCBI Taxonomy" id="28125"/>
    <lineage>
        <taxon>Bacteria</taxon>
        <taxon>Pseudomonadati</taxon>
        <taxon>Bacteroidota</taxon>
        <taxon>Bacteroidia</taxon>
        <taxon>Bacteroidales</taxon>
        <taxon>Prevotellaceae</taxon>
        <taxon>Prevotella</taxon>
    </lineage>
</organism>
<evidence type="ECO:0000256" key="1">
    <source>
        <dbReference type="SAM" id="MobiDB-lite"/>
    </source>
</evidence>
<dbReference type="PROSITE" id="PS51257">
    <property type="entry name" value="PROKAR_LIPOPROTEIN"/>
    <property type="match status" value="1"/>
</dbReference>
<dbReference type="Proteomes" id="UP000070093">
    <property type="component" value="Unassembled WGS sequence"/>
</dbReference>
<evidence type="ECO:0000256" key="2">
    <source>
        <dbReference type="SAM" id="SignalP"/>
    </source>
</evidence>
<dbReference type="PATRIC" id="fig|28125.4.peg.362"/>